<dbReference type="Gene3D" id="1.10.12.10">
    <property type="entry name" value="Lyase 2-enoyl-coa Hydratase, Chain A, domain 2"/>
    <property type="match status" value="1"/>
</dbReference>
<dbReference type="PROSITE" id="PS00166">
    <property type="entry name" value="ENOYL_COA_HYDRATASE"/>
    <property type="match status" value="1"/>
</dbReference>
<dbReference type="Pfam" id="PF00378">
    <property type="entry name" value="ECH_1"/>
    <property type="match status" value="1"/>
</dbReference>
<evidence type="ECO:0000256" key="6">
    <source>
        <dbReference type="RuleBase" id="RU003707"/>
    </source>
</evidence>
<dbReference type="PANTHER" id="PTHR11941:SF54">
    <property type="entry name" value="ENOYL-COA HYDRATASE, MITOCHONDRIAL"/>
    <property type="match status" value="1"/>
</dbReference>
<comment type="catalytic activity">
    <reaction evidence="4">
        <text>a (3S)-3-hydroxyacyl-CoA = a (2E)-enoyl-CoA + H2O</text>
        <dbReference type="Rhea" id="RHEA:16105"/>
        <dbReference type="ChEBI" id="CHEBI:15377"/>
        <dbReference type="ChEBI" id="CHEBI:57318"/>
        <dbReference type="ChEBI" id="CHEBI:58856"/>
        <dbReference type="EC" id="4.2.1.17"/>
    </reaction>
</comment>
<dbReference type="AlphaFoldDB" id="A0A1I3IND4"/>
<dbReference type="CDD" id="cd06558">
    <property type="entry name" value="crotonase-like"/>
    <property type="match status" value="1"/>
</dbReference>
<organism evidence="7 8">
    <name type="scientific">Nocardioides psychrotolerans</name>
    <dbReference type="NCBI Taxonomy" id="1005945"/>
    <lineage>
        <taxon>Bacteria</taxon>
        <taxon>Bacillati</taxon>
        <taxon>Actinomycetota</taxon>
        <taxon>Actinomycetes</taxon>
        <taxon>Propionibacteriales</taxon>
        <taxon>Nocardioidaceae</taxon>
        <taxon>Nocardioides</taxon>
    </lineage>
</organism>
<evidence type="ECO:0000256" key="5">
    <source>
        <dbReference type="ARBA" id="ARBA00023717"/>
    </source>
</evidence>
<dbReference type="EC" id="4.2.1.17" evidence="2"/>
<dbReference type="GO" id="GO:0006635">
    <property type="term" value="P:fatty acid beta-oxidation"/>
    <property type="evidence" value="ECO:0007669"/>
    <property type="project" value="TreeGrafter"/>
</dbReference>
<comment type="similarity">
    <text evidence="1 6">Belongs to the enoyl-CoA hydratase/isomerase family.</text>
</comment>
<reference evidence="7 8" key="1">
    <citation type="submission" date="2016-10" db="EMBL/GenBank/DDBJ databases">
        <authorList>
            <person name="de Groot N.N."/>
        </authorList>
    </citation>
    <scope>NUCLEOTIDE SEQUENCE [LARGE SCALE GENOMIC DNA]</scope>
    <source>
        <strain evidence="7 8">CGMCC 1.11156</strain>
    </source>
</reference>
<dbReference type="Proteomes" id="UP000198649">
    <property type="component" value="Unassembled WGS sequence"/>
</dbReference>
<dbReference type="SUPFAM" id="SSF52096">
    <property type="entry name" value="ClpP/crotonase"/>
    <property type="match status" value="1"/>
</dbReference>
<dbReference type="EMBL" id="FOQG01000009">
    <property type="protein sequence ID" value="SFI49494.1"/>
    <property type="molecule type" value="Genomic_DNA"/>
</dbReference>
<dbReference type="RefSeq" id="WP_091113770.1">
    <property type="nucleotide sequence ID" value="NZ_BKAF01000011.1"/>
</dbReference>
<keyword evidence="8" id="KW-1185">Reference proteome</keyword>
<evidence type="ECO:0000256" key="4">
    <source>
        <dbReference type="ARBA" id="ARBA00023709"/>
    </source>
</evidence>
<dbReference type="OrthoDB" id="4470569at2"/>
<keyword evidence="3" id="KW-0456">Lyase</keyword>
<protein>
    <recommendedName>
        <fullName evidence="2">enoyl-CoA hydratase</fullName>
        <ecNumber evidence="2">4.2.1.17</ecNumber>
    </recommendedName>
</protein>
<evidence type="ECO:0000256" key="3">
    <source>
        <dbReference type="ARBA" id="ARBA00023239"/>
    </source>
</evidence>
<dbReference type="InterPro" id="IPR018376">
    <property type="entry name" value="Enoyl-CoA_hyd/isom_CS"/>
</dbReference>
<dbReference type="InterPro" id="IPR014748">
    <property type="entry name" value="Enoyl-CoA_hydra_C"/>
</dbReference>
<dbReference type="InterPro" id="IPR029045">
    <property type="entry name" value="ClpP/crotonase-like_dom_sf"/>
</dbReference>
<accession>A0A1I3IND4</accession>
<dbReference type="STRING" id="1005945.SAMN05216561_10990"/>
<dbReference type="FunFam" id="1.10.12.10:FF:000001">
    <property type="entry name" value="Probable enoyl-CoA hydratase, mitochondrial"/>
    <property type="match status" value="1"/>
</dbReference>
<dbReference type="InterPro" id="IPR001753">
    <property type="entry name" value="Enoyl-CoA_hydra/iso"/>
</dbReference>
<dbReference type="GO" id="GO:0004300">
    <property type="term" value="F:enoyl-CoA hydratase activity"/>
    <property type="evidence" value="ECO:0007669"/>
    <property type="project" value="UniProtKB-EC"/>
</dbReference>
<evidence type="ECO:0000313" key="8">
    <source>
        <dbReference type="Proteomes" id="UP000198649"/>
    </source>
</evidence>
<dbReference type="FunFam" id="3.90.226.10:FF:000009">
    <property type="entry name" value="Carnitinyl-CoA dehydratase"/>
    <property type="match status" value="1"/>
</dbReference>
<dbReference type="PANTHER" id="PTHR11941">
    <property type="entry name" value="ENOYL-COA HYDRATASE-RELATED"/>
    <property type="match status" value="1"/>
</dbReference>
<dbReference type="Gene3D" id="3.90.226.10">
    <property type="entry name" value="2-enoyl-CoA Hydratase, Chain A, domain 1"/>
    <property type="match status" value="1"/>
</dbReference>
<proteinExistence type="inferred from homology"/>
<evidence type="ECO:0000256" key="2">
    <source>
        <dbReference type="ARBA" id="ARBA00012076"/>
    </source>
</evidence>
<evidence type="ECO:0000313" key="7">
    <source>
        <dbReference type="EMBL" id="SFI49494.1"/>
    </source>
</evidence>
<sequence>MSVEFEVDDAGIALITINRPERLNAMDAAAYQQLSEAWCRVRDDEDIRVAVITGAGDQAFTTGADLKSFVNAPNGLSQFWLTQHNQLLNRGLEVWKPVIAAVNGYCLGGGMTLLLATDIRIATPSATFGLSEVARGVVAGNGGTQRILEQIPHAIAMEMLLTGRRVDAETAARWGLVNRVVEQEDLLSTAFEVAREISANAPLAVQAAKELALRSRDVDRATGLRLEETMNRLLQFTDDAKEGPAAFAERRSPEFTGR</sequence>
<evidence type="ECO:0000256" key="1">
    <source>
        <dbReference type="ARBA" id="ARBA00005254"/>
    </source>
</evidence>
<name>A0A1I3IND4_9ACTN</name>
<comment type="catalytic activity">
    <reaction evidence="5">
        <text>a 4-saturated-(3S)-3-hydroxyacyl-CoA = a (3E)-enoyl-CoA + H2O</text>
        <dbReference type="Rhea" id="RHEA:20724"/>
        <dbReference type="ChEBI" id="CHEBI:15377"/>
        <dbReference type="ChEBI" id="CHEBI:58521"/>
        <dbReference type="ChEBI" id="CHEBI:137480"/>
        <dbReference type="EC" id="4.2.1.17"/>
    </reaction>
</comment>
<gene>
    <name evidence="7" type="ORF">SAMN05216561_10990</name>
</gene>